<proteinExistence type="predicted"/>
<gene>
    <name evidence="2" type="ORF">EV678_0090</name>
</gene>
<keyword evidence="1" id="KW-0472">Membrane</keyword>
<keyword evidence="3" id="KW-1185">Reference proteome</keyword>
<comment type="caution">
    <text evidence="2">The sequence shown here is derived from an EMBL/GenBank/DDBJ whole genome shotgun (WGS) entry which is preliminary data.</text>
</comment>
<evidence type="ECO:0000256" key="1">
    <source>
        <dbReference type="SAM" id="Phobius"/>
    </source>
</evidence>
<dbReference type="EMBL" id="SHKM01000001">
    <property type="protein sequence ID" value="RZT89309.1"/>
    <property type="molecule type" value="Genomic_DNA"/>
</dbReference>
<name>A0ABY0IU53_9RHOO</name>
<sequence>MARHWRWFFWGVGAALAAALLVLIFLGYQAPELLLDLANLRYCG</sequence>
<dbReference type="Proteomes" id="UP000292136">
    <property type="component" value="Unassembled WGS sequence"/>
</dbReference>
<evidence type="ECO:0000313" key="3">
    <source>
        <dbReference type="Proteomes" id="UP000292136"/>
    </source>
</evidence>
<reference evidence="2 3" key="1">
    <citation type="submission" date="2019-02" db="EMBL/GenBank/DDBJ databases">
        <title>Genomic Encyclopedia of Type Strains, Phase IV (KMG-IV): sequencing the most valuable type-strain genomes for metagenomic binning, comparative biology and taxonomic classification.</title>
        <authorList>
            <person name="Goeker M."/>
        </authorList>
    </citation>
    <scope>NUCLEOTIDE SEQUENCE [LARGE SCALE GENOMIC DNA]</scope>
    <source>
        <strain evidence="2 3">DSM 21223</strain>
    </source>
</reference>
<protein>
    <submittedName>
        <fullName evidence="2">Uncharacterized protein</fullName>
    </submittedName>
</protein>
<keyword evidence="1" id="KW-1133">Transmembrane helix</keyword>
<organism evidence="2 3">
    <name type="scientific">Azospira oryzae</name>
    <dbReference type="NCBI Taxonomy" id="146939"/>
    <lineage>
        <taxon>Bacteria</taxon>
        <taxon>Pseudomonadati</taxon>
        <taxon>Pseudomonadota</taxon>
        <taxon>Betaproteobacteria</taxon>
        <taxon>Rhodocyclales</taxon>
        <taxon>Rhodocyclaceae</taxon>
        <taxon>Azospira</taxon>
    </lineage>
</organism>
<evidence type="ECO:0000313" key="2">
    <source>
        <dbReference type="EMBL" id="RZT89309.1"/>
    </source>
</evidence>
<accession>A0ABY0IU53</accession>
<feature type="transmembrane region" description="Helical" evidence="1">
    <location>
        <begin position="7"/>
        <end position="28"/>
    </location>
</feature>
<keyword evidence="1" id="KW-0812">Transmembrane</keyword>
<dbReference type="RefSeq" id="WP_014236970.1">
    <property type="nucleotide sequence ID" value="NZ_SHKM01000001.1"/>
</dbReference>